<feature type="binding site" evidence="9">
    <location>
        <position position="35"/>
    </location>
    <ligand>
        <name>FAD</name>
        <dbReference type="ChEBI" id="CHEBI:57692"/>
    </ligand>
</feature>
<evidence type="ECO:0000256" key="2">
    <source>
        <dbReference type="ARBA" id="ARBA00008312"/>
    </source>
</evidence>
<dbReference type="PIRSF" id="PIRSF000362">
    <property type="entry name" value="FNR"/>
    <property type="match status" value="1"/>
</dbReference>
<dbReference type="EC" id="1.18.1.2" evidence="3"/>
<evidence type="ECO:0000313" key="13">
    <source>
        <dbReference type="Proteomes" id="UP000183407"/>
    </source>
</evidence>
<sequence>MSRIRRVAVIGAGPSGLYAADELAQADNVCVDVLERLPSPYGLVRYGVAPDHLKTKSAVNVLKRVLERPNVRFLGNVHVGRDLTIDELDRFYDAVVLANGASTDRRLEVCGEDLHGSFSATDFVSWYSGHPESDIGRFALNATSAVVIGHGNVAVDVTRILAMSPDELRHTDMPNHVLDVLDRSSIEDIHLVGRRGPVHARFTPKELTELGDLANADVIVHGEDLKLDKAGEDAISSNRNLRRNYEFLHACGARVPQGRPRRIHIRFYRSPTEIVGASVVEGVKFERTELNDAGMALASGETELVSAQLVLRSVGYRGVPISGIPFDQARGVIPNTAGRILNRGVVLDGKYVAGWIKRGPSGVIGTNKADAVETVEKVIEDLPTLSPAPDPNPDGITGTLQGRGVSVVTWSGWQQIDAGEIALGESMGRSRTKIHHTADMLELSGRAVAEEGK</sequence>
<dbReference type="Gene3D" id="3.50.50.60">
    <property type="entry name" value="FAD/NAD(P)-binding domain"/>
    <property type="match status" value="1"/>
</dbReference>
<keyword evidence="7" id="KW-0560">Oxidoreductase</keyword>
<proteinExistence type="inferred from homology"/>
<comment type="catalytic activity">
    <reaction evidence="8">
        <text>2 reduced [2Fe-2S]-[ferredoxin] + NADP(+) + H(+) = 2 oxidized [2Fe-2S]-[ferredoxin] + NADPH</text>
        <dbReference type="Rhea" id="RHEA:20125"/>
        <dbReference type="Rhea" id="RHEA-COMP:10000"/>
        <dbReference type="Rhea" id="RHEA-COMP:10001"/>
        <dbReference type="ChEBI" id="CHEBI:15378"/>
        <dbReference type="ChEBI" id="CHEBI:33737"/>
        <dbReference type="ChEBI" id="CHEBI:33738"/>
        <dbReference type="ChEBI" id="CHEBI:57783"/>
        <dbReference type="ChEBI" id="CHEBI:58349"/>
        <dbReference type="EC" id="1.18.1.2"/>
    </reaction>
</comment>
<dbReference type="RefSeq" id="WP_073369958.1">
    <property type="nucleotide sequence ID" value="NZ_FNTL01000003.1"/>
</dbReference>
<dbReference type="EMBL" id="FNTL01000003">
    <property type="protein sequence ID" value="SEB47253.1"/>
    <property type="molecule type" value="Genomic_DNA"/>
</dbReference>
<evidence type="ECO:0000256" key="10">
    <source>
        <dbReference type="PIRSR" id="PIRSR000362-2"/>
    </source>
</evidence>
<evidence type="ECO:0000256" key="1">
    <source>
        <dbReference type="ARBA" id="ARBA00001974"/>
    </source>
</evidence>
<evidence type="ECO:0000256" key="7">
    <source>
        <dbReference type="ARBA" id="ARBA00023002"/>
    </source>
</evidence>
<accession>A0A1H4JLX2</accession>
<dbReference type="PRINTS" id="PR00419">
    <property type="entry name" value="ADXRDTASE"/>
</dbReference>
<evidence type="ECO:0000313" key="12">
    <source>
        <dbReference type="EMBL" id="SEB47253.1"/>
    </source>
</evidence>
<comment type="similarity">
    <text evidence="2">Belongs to the ferredoxin--NADP reductase type 1 family.</text>
</comment>
<comment type="cofactor">
    <cofactor evidence="1 9">
        <name>FAD</name>
        <dbReference type="ChEBI" id="CHEBI:57692"/>
    </cofactor>
</comment>
<dbReference type="InterPro" id="IPR021163">
    <property type="entry name" value="Ferredox_Rdtase_adrenod"/>
</dbReference>
<evidence type="ECO:0000256" key="5">
    <source>
        <dbReference type="ARBA" id="ARBA00022827"/>
    </source>
</evidence>
<organism evidence="12 13">
    <name type="scientific">Rhodococcus jostii</name>
    <dbReference type="NCBI Taxonomy" id="132919"/>
    <lineage>
        <taxon>Bacteria</taxon>
        <taxon>Bacillati</taxon>
        <taxon>Actinomycetota</taxon>
        <taxon>Actinomycetes</taxon>
        <taxon>Mycobacteriales</taxon>
        <taxon>Nocardiaceae</taxon>
        <taxon>Rhodococcus</taxon>
    </lineage>
</organism>
<dbReference type="AlphaFoldDB" id="A0A1H4JLX2"/>
<keyword evidence="5 9" id="KW-0274">FAD</keyword>
<dbReference type="Gene3D" id="3.40.50.720">
    <property type="entry name" value="NAD(P)-binding Rossmann-like Domain"/>
    <property type="match status" value="1"/>
</dbReference>
<dbReference type="PANTHER" id="PTHR48467:SF1">
    <property type="entry name" value="GLUTAMATE SYNTHASE 1 [NADH], CHLOROPLASTIC-LIKE"/>
    <property type="match status" value="1"/>
</dbReference>
<dbReference type="PANTHER" id="PTHR48467">
    <property type="entry name" value="GLUTAMATE SYNTHASE 1 [NADH], CHLOROPLASTIC-LIKE"/>
    <property type="match status" value="1"/>
</dbReference>
<evidence type="ECO:0000256" key="3">
    <source>
        <dbReference type="ARBA" id="ARBA00013223"/>
    </source>
</evidence>
<dbReference type="OrthoDB" id="289202at2"/>
<feature type="binding site" evidence="10">
    <location>
        <begin position="150"/>
        <end position="153"/>
    </location>
    <ligand>
        <name>NADP(+)</name>
        <dbReference type="ChEBI" id="CHEBI:58349"/>
    </ligand>
</feature>
<feature type="binding site" evidence="9">
    <location>
        <position position="355"/>
    </location>
    <ligand>
        <name>FAD</name>
        <dbReference type="ChEBI" id="CHEBI:57692"/>
    </ligand>
</feature>
<dbReference type="Pfam" id="PF07992">
    <property type="entry name" value="Pyr_redox_2"/>
    <property type="match status" value="1"/>
</dbReference>
<dbReference type="SUPFAM" id="SSF51971">
    <property type="entry name" value="Nucleotide-binding domain"/>
    <property type="match status" value="2"/>
</dbReference>
<feature type="binding site" evidence="10">
    <location>
        <position position="206"/>
    </location>
    <ligand>
        <name>NADP(+)</name>
        <dbReference type="ChEBI" id="CHEBI:58349"/>
    </ligand>
</feature>
<reference evidence="13" key="1">
    <citation type="submission" date="2016-10" db="EMBL/GenBank/DDBJ databases">
        <authorList>
            <person name="Varghese N."/>
        </authorList>
    </citation>
    <scope>NUCLEOTIDE SEQUENCE [LARGE SCALE GENOMIC DNA]</scope>
    <source>
        <strain evidence="13">DSM 44719</strain>
    </source>
</reference>
<keyword evidence="4" id="KW-0285">Flavoprotein</keyword>
<name>A0A1H4JLX2_RHOJO</name>
<feature type="binding site" evidence="10">
    <location>
        <position position="362"/>
    </location>
    <ligand>
        <name>NADP(+)</name>
        <dbReference type="ChEBI" id="CHEBI:58349"/>
    </ligand>
</feature>
<evidence type="ECO:0000256" key="6">
    <source>
        <dbReference type="ARBA" id="ARBA00022857"/>
    </source>
</evidence>
<dbReference type="InterPro" id="IPR036188">
    <property type="entry name" value="FAD/NAD-bd_sf"/>
</dbReference>
<dbReference type="InterPro" id="IPR055275">
    <property type="entry name" value="Ferredox_Rdtase"/>
</dbReference>
<dbReference type="Proteomes" id="UP000183407">
    <property type="component" value="Unassembled WGS sequence"/>
</dbReference>
<evidence type="ECO:0000259" key="11">
    <source>
        <dbReference type="Pfam" id="PF07992"/>
    </source>
</evidence>
<feature type="binding site" evidence="10">
    <location>
        <begin position="194"/>
        <end position="195"/>
    </location>
    <ligand>
        <name>NADP(+)</name>
        <dbReference type="ChEBI" id="CHEBI:58349"/>
    </ligand>
</feature>
<feature type="binding site" evidence="9">
    <location>
        <position position="79"/>
    </location>
    <ligand>
        <name>FAD</name>
        <dbReference type="ChEBI" id="CHEBI:57692"/>
    </ligand>
</feature>
<dbReference type="InterPro" id="IPR023753">
    <property type="entry name" value="FAD/NAD-binding_dom"/>
</dbReference>
<evidence type="ECO:0000256" key="8">
    <source>
        <dbReference type="ARBA" id="ARBA00047776"/>
    </source>
</evidence>
<feature type="binding site" evidence="9">
    <location>
        <position position="43"/>
    </location>
    <ligand>
        <name>FAD</name>
        <dbReference type="ChEBI" id="CHEBI:57692"/>
    </ligand>
</feature>
<feature type="binding site" evidence="9">
    <location>
        <begin position="362"/>
        <end position="364"/>
    </location>
    <ligand>
        <name>FAD</name>
        <dbReference type="ChEBI" id="CHEBI:57692"/>
    </ligand>
</feature>
<evidence type="ECO:0000256" key="4">
    <source>
        <dbReference type="ARBA" id="ARBA00022630"/>
    </source>
</evidence>
<keyword evidence="6 10" id="KW-0521">NADP</keyword>
<gene>
    <name evidence="12" type="ORF">SAMN04490220_0989</name>
</gene>
<dbReference type="GO" id="GO:0004324">
    <property type="term" value="F:ferredoxin-NADP+ reductase activity"/>
    <property type="evidence" value="ECO:0007669"/>
    <property type="project" value="UniProtKB-EC"/>
</dbReference>
<feature type="domain" description="FAD/NAD(P)-binding" evidence="11">
    <location>
        <begin position="6"/>
        <end position="164"/>
    </location>
</feature>
<protein>
    <recommendedName>
        <fullName evidence="3">ferredoxin--NADP(+) reductase</fullName>
        <ecNumber evidence="3">1.18.1.2</ecNumber>
    </recommendedName>
</protein>
<feature type="binding site" evidence="9">
    <location>
        <position position="15"/>
    </location>
    <ligand>
        <name>FAD</name>
        <dbReference type="ChEBI" id="CHEBI:57692"/>
    </ligand>
</feature>
<evidence type="ECO:0000256" key="9">
    <source>
        <dbReference type="PIRSR" id="PIRSR000362-1"/>
    </source>
</evidence>